<dbReference type="InterPro" id="IPR051020">
    <property type="entry name" value="ALDH-related_metabolic_enz"/>
</dbReference>
<evidence type="ECO:0000313" key="4">
    <source>
        <dbReference type="EMBL" id="CUS32432.1"/>
    </source>
</evidence>
<keyword evidence="2 4" id="KW-0560">Oxidoreductase</keyword>
<dbReference type="InterPro" id="IPR015590">
    <property type="entry name" value="Aldehyde_DH_dom"/>
</dbReference>
<dbReference type="EC" id="1.2.1.16" evidence="4"/>
<gene>
    <name evidence="4" type="primary">gapD</name>
    <name evidence="4" type="ORF">COMA1_10626</name>
</gene>
<dbReference type="GO" id="GO:0009013">
    <property type="term" value="F:succinate-semialdehyde dehydrogenase [NAD(P)+] activity"/>
    <property type="evidence" value="ECO:0007669"/>
    <property type="project" value="UniProtKB-EC"/>
</dbReference>
<dbReference type="Proteomes" id="UP000199032">
    <property type="component" value="Unassembled WGS sequence"/>
</dbReference>
<protein>
    <submittedName>
        <fullName evidence="4">Succinate semialdehyde dehydrogenase</fullName>
        <ecNumber evidence="4">1.2.1.16</ecNumber>
    </submittedName>
</protein>
<name>A0A0S4L764_9BACT</name>
<evidence type="ECO:0000313" key="5">
    <source>
        <dbReference type="Proteomes" id="UP000199032"/>
    </source>
</evidence>
<dbReference type="InterPro" id="IPR016163">
    <property type="entry name" value="Ald_DH_C"/>
</dbReference>
<dbReference type="RefSeq" id="WP_245630825.1">
    <property type="nucleotide sequence ID" value="NZ_CZQA01000001.1"/>
</dbReference>
<feature type="domain" description="Aldehyde dehydrogenase" evidence="3">
    <location>
        <begin position="48"/>
        <end position="496"/>
    </location>
</feature>
<dbReference type="AlphaFoldDB" id="A0A0S4L764"/>
<evidence type="ECO:0000256" key="1">
    <source>
        <dbReference type="ARBA" id="ARBA00009986"/>
    </source>
</evidence>
<reference evidence="4 5" key="1">
    <citation type="submission" date="2015-10" db="EMBL/GenBank/DDBJ databases">
        <authorList>
            <person name="Gilbert D.G."/>
        </authorList>
    </citation>
    <scope>NUCLEOTIDE SEQUENCE [LARGE SCALE GENOMIC DNA]</scope>
    <source>
        <strain evidence="4">COMA1</strain>
    </source>
</reference>
<dbReference type="InterPro" id="IPR016162">
    <property type="entry name" value="Ald_DH_N"/>
</dbReference>
<dbReference type="Gene3D" id="3.40.605.10">
    <property type="entry name" value="Aldehyde Dehydrogenase, Chain A, domain 1"/>
    <property type="match status" value="1"/>
</dbReference>
<dbReference type="PANTHER" id="PTHR42991:SF1">
    <property type="entry name" value="ALDEHYDE DEHYDROGENASE"/>
    <property type="match status" value="1"/>
</dbReference>
<organism evidence="4 5">
    <name type="scientific">Candidatus Nitrospira nitrosa</name>
    <dbReference type="NCBI Taxonomy" id="1742972"/>
    <lineage>
        <taxon>Bacteria</taxon>
        <taxon>Pseudomonadati</taxon>
        <taxon>Nitrospirota</taxon>
        <taxon>Nitrospiria</taxon>
        <taxon>Nitrospirales</taxon>
        <taxon>Nitrospiraceae</taxon>
        <taxon>Nitrospira</taxon>
    </lineage>
</organism>
<dbReference type="FunFam" id="3.40.605.10:FF:000063">
    <property type="entry name" value="Succinate-semialdehyde dehydrogenase, mitochondrial"/>
    <property type="match status" value="1"/>
</dbReference>
<dbReference type="SUPFAM" id="SSF53720">
    <property type="entry name" value="ALDH-like"/>
    <property type="match status" value="1"/>
</dbReference>
<dbReference type="PANTHER" id="PTHR42991">
    <property type="entry name" value="ALDEHYDE DEHYDROGENASE"/>
    <property type="match status" value="1"/>
</dbReference>
<comment type="similarity">
    <text evidence="1">Belongs to the aldehyde dehydrogenase family.</text>
</comment>
<proteinExistence type="inferred from homology"/>
<dbReference type="EMBL" id="CZQA01000001">
    <property type="protein sequence ID" value="CUS32432.1"/>
    <property type="molecule type" value="Genomic_DNA"/>
</dbReference>
<evidence type="ECO:0000256" key="2">
    <source>
        <dbReference type="ARBA" id="ARBA00023002"/>
    </source>
</evidence>
<dbReference type="Gene3D" id="3.40.309.10">
    <property type="entry name" value="Aldehyde Dehydrogenase, Chain A, domain 2"/>
    <property type="match status" value="1"/>
</dbReference>
<keyword evidence="5" id="KW-1185">Reference proteome</keyword>
<dbReference type="CDD" id="cd07147">
    <property type="entry name" value="ALDH_F21_RNP123"/>
    <property type="match status" value="1"/>
</dbReference>
<sequence length="513" mass="55476">MWNRRPKRLRRWKRRTNTNLIQETPANLPVQESRPFLVHGQWKPGAVTTPVVDPFTGKSVAQVAQATEFDVEEAVASTSSSAAVMAQLPGHARYNMLQQIAALLYRRRDECAQTITAESGKPITDAKREVSRAIQTFTVAAEESRRIAGEVVPLDWTPGFDTHLGMVRRFPIGPILGITPFNFPLNLVAHKVAPALASGNPILIKPAPQTPLTALLLGEIALEAGVPPGGLNVVPCDNPLAERMVIDPRFKLLSFTGSVSVGWMLKAKCGKKKVTLELGGNAGVVIEPDADLELAAQRCAAGGFGYAGQTCISVQRVFVHQAVVDAFTTKLLMHVARLKLGDPAEETTTIGPLIDQAAAQRVESWIGEAVADGARLLLGGKRIGSLMEATVLGNVRPEMKVSCREVFGPVVTVTPYRELSEAVALLNQSDFGLQAGIFTQDINKIFYAFRHCEVGAVLANEIPTFRADHMPYGGVKDSGLGREGVRAAIEDMTEPRMLIMNLKEPSTPSEKGN</sequence>
<dbReference type="Pfam" id="PF00171">
    <property type="entry name" value="Aldedh"/>
    <property type="match status" value="1"/>
</dbReference>
<evidence type="ECO:0000259" key="3">
    <source>
        <dbReference type="Pfam" id="PF00171"/>
    </source>
</evidence>
<accession>A0A0S4L764</accession>
<dbReference type="GO" id="GO:0008911">
    <property type="term" value="F:lactaldehyde dehydrogenase (NAD+) activity"/>
    <property type="evidence" value="ECO:0007669"/>
    <property type="project" value="TreeGrafter"/>
</dbReference>
<dbReference type="InterPro" id="IPR016161">
    <property type="entry name" value="Ald_DH/histidinol_DH"/>
</dbReference>
<dbReference type="STRING" id="1742972.COMA1_10626"/>